<protein>
    <submittedName>
        <fullName evidence="4">Uncharacterized protein</fullName>
    </submittedName>
</protein>
<dbReference type="InterPro" id="IPR036291">
    <property type="entry name" value="NAD(P)-bd_dom_sf"/>
</dbReference>
<dbReference type="InterPro" id="IPR002347">
    <property type="entry name" value="SDR_fam"/>
</dbReference>
<keyword evidence="2" id="KW-0521">NADP</keyword>
<evidence type="ECO:0000256" key="3">
    <source>
        <dbReference type="ARBA" id="ARBA00023002"/>
    </source>
</evidence>
<evidence type="ECO:0000256" key="1">
    <source>
        <dbReference type="ARBA" id="ARBA00006484"/>
    </source>
</evidence>
<keyword evidence="3" id="KW-0560">Oxidoreductase</keyword>
<dbReference type="Gene3D" id="3.40.50.720">
    <property type="entry name" value="NAD(P)-binding Rossmann-like Domain"/>
    <property type="match status" value="1"/>
</dbReference>
<dbReference type="Pfam" id="PF13561">
    <property type="entry name" value="adh_short_C2"/>
    <property type="match status" value="1"/>
</dbReference>
<dbReference type="Pfam" id="PF00106">
    <property type="entry name" value="adh_short"/>
    <property type="match status" value="1"/>
</dbReference>
<dbReference type="AlphaFoldDB" id="A0AAD9SI71"/>
<reference evidence="4" key="1">
    <citation type="submission" date="2023-06" db="EMBL/GenBank/DDBJ databases">
        <authorList>
            <person name="Noh H."/>
        </authorList>
    </citation>
    <scope>NUCLEOTIDE SEQUENCE</scope>
    <source>
        <strain evidence="4">DUCC20226</strain>
    </source>
</reference>
<dbReference type="PANTHER" id="PTHR43618">
    <property type="entry name" value="7-ALPHA-HYDROXYSTEROID DEHYDROGENASE"/>
    <property type="match status" value="1"/>
</dbReference>
<dbReference type="EMBL" id="JAUJFL010000003">
    <property type="protein sequence ID" value="KAK2608028.1"/>
    <property type="molecule type" value="Genomic_DNA"/>
</dbReference>
<evidence type="ECO:0000256" key="2">
    <source>
        <dbReference type="ARBA" id="ARBA00022857"/>
    </source>
</evidence>
<proteinExistence type="inferred from homology"/>
<dbReference type="PRINTS" id="PR00081">
    <property type="entry name" value="GDHRDH"/>
</dbReference>
<dbReference type="GO" id="GO:0016491">
    <property type="term" value="F:oxidoreductase activity"/>
    <property type="evidence" value="ECO:0007669"/>
    <property type="project" value="UniProtKB-KW"/>
</dbReference>
<name>A0AAD9SI71_PHOAM</name>
<sequence>MLDARSVFGVDGIVAVVTGGGTGIGWNMAEALAVNGARKVYLLGRRPDVIKQAAAKHPDVMVPIVCDVTSKESLQSAVDQISGETGYINLLIANSGITGPRNTYDSSLSVSELRTQLLGPSMEDFTQTFNVNVTGAWFTMASFLELLDAGNKHAVSGEAGAFGAPIKGNKSPSIQSQVVFVASLAAFSRAYFTAPAYGGSKAAILHLMKHTATNLAPYGIRANALAPGLFPSEMTTNMLSGRNPDEETRDNPFWIPTQKFGGEEEMAGAILYLASRAGSFTHGNVILNDGGRGSVIPATY</sequence>
<gene>
    <name evidence="4" type="ORF">N8I77_006665</name>
</gene>
<comment type="caution">
    <text evidence="4">The sequence shown here is derived from an EMBL/GenBank/DDBJ whole genome shotgun (WGS) entry which is preliminary data.</text>
</comment>
<dbReference type="PANTHER" id="PTHR43618:SF18">
    <property type="entry name" value="SHORT CHAIN DEHYDROGENASE_REDUCTASE FAMILY (AFU_ORTHOLOGUE AFUA_5G12480)"/>
    <property type="match status" value="1"/>
</dbReference>
<accession>A0AAD9SI71</accession>
<dbReference type="InterPro" id="IPR020904">
    <property type="entry name" value="Sc_DH/Rdtase_CS"/>
</dbReference>
<dbReference type="InterPro" id="IPR052178">
    <property type="entry name" value="Sec_Metab_Biosynth_SDR"/>
</dbReference>
<dbReference type="CDD" id="cd05233">
    <property type="entry name" value="SDR_c"/>
    <property type="match status" value="1"/>
</dbReference>
<comment type="similarity">
    <text evidence="1">Belongs to the short-chain dehydrogenases/reductases (SDR) family.</text>
</comment>
<dbReference type="SUPFAM" id="SSF51735">
    <property type="entry name" value="NAD(P)-binding Rossmann-fold domains"/>
    <property type="match status" value="1"/>
</dbReference>
<evidence type="ECO:0000313" key="5">
    <source>
        <dbReference type="Proteomes" id="UP001265746"/>
    </source>
</evidence>
<evidence type="ECO:0000313" key="4">
    <source>
        <dbReference type="EMBL" id="KAK2608028.1"/>
    </source>
</evidence>
<dbReference type="Proteomes" id="UP001265746">
    <property type="component" value="Unassembled WGS sequence"/>
</dbReference>
<keyword evidence="5" id="KW-1185">Reference proteome</keyword>
<dbReference type="PROSITE" id="PS00061">
    <property type="entry name" value="ADH_SHORT"/>
    <property type="match status" value="1"/>
</dbReference>
<organism evidence="4 5">
    <name type="scientific">Phomopsis amygdali</name>
    <name type="common">Fusicoccum amygdali</name>
    <dbReference type="NCBI Taxonomy" id="1214568"/>
    <lineage>
        <taxon>Eukaryota</taxon>
        <taxon>Fungi</taxon>
        <taxon>Dikarya</taxon>
        <taxon>Ascomycota</taxon>
        <taxon>Pezizomycotina</taxon>
        <taxon>Sordariomycetes</taxon>
        <taxon>Sordariomycetidae</taxon>
        <taxon>Diaporthales</taxon>
        <taxon>Diaporthaceae</taxon>
        <taxon>Diaporthe</taxon>
    </lineage>
</organism>